<feature type="region of interest" description="Disordered" evidence="1">
    <location>
        <begin position="1"/>
        <end position="57"/>
    </location>
</feature>
<feature type="region of interest" description="Disordered" evidence="1">
    <location>
        <begin position="155"/>
        <end position="186"/>
    </location>
</feature>
<feature type="compositionally biased region" description="Polar residues" evidence="1">
    <location>
        <begin position="215"/>
        <end position="228"/>
    </location>
</feature>
<feature type="region of interest" description="Disordered" evidence="1">
    <location>
        <begin position="204"/>
        <end position="280"/>
    </location>
</feature>
<dbReference type="EMBL" id="BRZM01000002">
    <property type="protein sequence ID" value="GLD46523.1"/>
    <property type="molecule type" value="Genomic_DNA"/>
</dbReference>
<feature type="compositionally biased region" description="Low complexity" evidence="1">
    <location>
        <begin position="256"/>
        <end position="267"/>
    </location>
</feature>
<sequence>MSEPVPLLSCAPDPVASQAQSWKELKMDNTPSCDKIKPDLKQNGHCGSSSDMAPGTGLDMEVSDLDCRAAVHRNSQMELHCGATLPQQQEESPTETSCPAELLSAFAPALDKSSCKHLPASVNTSEDCSSDLLRIVKHHPSAIVFCDNTDNQVTFASGSSDGEGESSSSNTEEGEGDDDEDDEFPETLQYKEFLVSRRRRNLSRNRKCLRKRQDAQPSSTASGWQKPTNKGKPEFTGSQEEEENNGKQHALYQRASFSVSSPPTVFSHLSEQPSVSGTFP</sequence>
<comment type="caution">
    <text evidence="2">The sequence shown here is derived from an EMBL/GenBank/DDBJ whole genome shotgun (WGS) entry which is preliminary data.</text>
</comment>
<gene>
    <name evidence="2" type="ORF">AKAME5_000087500</name>
</gene>
<feature type="compositionally biased region" description="Low complexity" evidence="1">
    <location>
        <begin position="157"/>
        <end position="171"/>
    </location>
</feature>
<organism evidence="2 3">
    <name type="scientific">Lates japonicus</name>
    <name type="common">Japanese lates</name>
    <dbReference type="NCBI Taxonomy" id="270547"/>
    <lineage>
        <taxon>Eukaryota</taxon>
        <taxon>Metazoa</taxon>
        <taxon>Chordata</taxon>
        <taxon>Craniata</taxon>
        <taxon>Vertebrata</taxon>
        <taxon>Euteleostomi</taxon>
        <taxon>Actinopterygii</taxon>
        <taxon>Neopterygii</taxon>
        <taxon>Teleostei</taxon>
        <taxon>Neoteleostei</taxon>
        <taxon>Acanthomorphata</taxon>
        <taxon>Carangaria</taxon>
        <taxon>Carangaria incertae sedis</taxon>
        <taxon>Centropomidae</taxon>
        <taxon>Lates</taxon>
    </lineage>
</organism>
<feature type="compositionally biased region" description="Acidic residues" evidence="1">
    <location>
        <begin position="172"/>
        <end position="185"/>
    </location>
</feature>
<accession>A0AAD3M351</accession>
<protein>
    <submittedName>
        <fullName evidence="2">StAR-related lipid transfer protein 13-like isoform X1</fullName>
    </submittedName>
</protein>
<dbReference type="AlphaFoldDB" id="A0AAD3M351"/>
<dbReference type="Proteomes" id="UP001279410">
    <property type="component" value="Unassembled WGS sequence"/>
</dbReference>
<feature type="compositionally biased region" description="Polar residues" evidence="1">
    <location>
        <begin position="269"/>
        <end position="280"/>
    </location>
</feature>
<evidence type="ECO:0000313" key="3">
    <source>
        <dbReference type="Proteomes" id="UP001279410"/>
    </source>
</evidence>
<evidence type="ECO:0000313" key="2">
    <source>
        <dbReference type="EMBL" id="GLD46523.1"/>
    </source>
</evidence>
<proteinExistence type="predicted"/>
<evidence type="ECO:0000256" key="1">
    <source>
        <dbReference type="SAM" id="MobiDB-lite"/>
    </source>
</evidence>
<keyword evidence="3" id="KW-1185">Reference proteome</keyword>
<reference evidence="2" key="1">
    <citation type="submission" date="2022-08" db="EMBL/GenBank/DDBJ databases">
        <title>Genome sequencing of akame (Lates japonicus).</title>
        <authorList>
            <person name="Hashiguchi Y."/>
            <person name="Takahashi H."/>
        </authorList>
    </citation>
    <scope>NUCLEOTIDE SEQUENCE</scope>
    <source>
        <strain evidence="2">Kochi</strain>
    </source>
</reference>
<name>A0AAD3M351_LATJO</name>